<organism evidence="2 3">
    <name type="scientific">Methanobrevibacter millerae</name>
    <dbReference type="NCBI Taxonomy" id="230361"/>
    <lineage>
        <taxon>Archaea</taxon>
        <taxon>Methanobacteriati</taxon>
        <taxon>Methanobacteriota</taxon>
        <taxon>Methanomada group</taxon>
        <taxon>Methanobacteria</taxon>
        <taxon>Methanobacteriales</taxon>
        <taxon>Methanobacteriaceae</taxon>
        <taxon>Methanobrevibacter</taxon>
    </lineage>
</organism>
<dbReference type="AlphaFoldDB" id="A0A0U3DTK1"/>
<accession>A0A0U3DTK1</accession>
<dbReference type="PATRIC" id="fig|230361.4.peg.1524"/>
<dbReference type="Proteomes" id="UP000067738">
    <property type="component" value="Chromosome"/>
</dbReference>
<keyword evidence="1" id="KW-0472">Membrane</keyword>
<feature type="transmembrane region" description="Helical" evidence="1">
    <location>
        <begin position="33"/>
        <end position="59"/>
    </location>
</feature>
<proteinExistence type="predicted"/>
<keyword evidence="3" id="KW-1185">Reference proteome</keyword>
<evidence type="ECO:0008006" key="4">
    <source>
        <dbReference type="Google" id="ProtNLM"/>
    </source>
</evidence>
<dbReference type="RefSeq" id="WP_058739498.1">
    <property type="nucleotide sequence ID" value="NZ_CP011266.1"/>
</dbReference>
<keyword evidence="1" id="KW-1133">Transmembrane helix</keyword>
<protein>
    <recommendedName>
        <fullName evidence="4">TM2 domain-containing protein</fullName>
    </recommendedName>
</protein>
<keyword evidence="1" id="KW-0812">Transmembrane</keyword>
<dbReference type="OrthoDB" id="64860at2157"/>
<name>A0A0U3DTK1_9EURY</name>
<evidence type="ECO:0000313" key="2">
    <source>
        <dbReference type="EMBL" id="ALT69258.1"/>
    </source>
</evidence>
<evidence type="ECO:0000256" key="1">
    <source>
        <dbReference type="SAM" id="Phobius"/>
    </source>
</evidence>
<dbReference type="EMBL" id="CP011266">
    <property type="protein sequence ID" value="ALT69258.1"/>
    <property type="molecule type" value="Genomic_DNA"/>
</dbReference>
<dbReference type="GeneID" id="26736421"/>
<gene>
    <name evidence="2" type="ORF">sm9_1478</name>
</gene>
<dbReference type="KEGG" id="mmil:sm9_1478"/>
<evidence type="ECO:0000313" key="3">
    <source>
        <dbReference type="Proteomes" id="UP000067738"/>
    </source>
</evidence>
<sequence length="71" mass="7825">MNQKSAIALALSFFLPGIGLVYLGDTQKGIGLFVSSIICNLISIYSFFFSILVFVIWAYGMYATYVEANNV</sequence>
<reference evidence="2 3" key="1">
    <citation type="submission" date="2015-04" db="EMBL/GenBank/DDBJ databases">
        <title>The complete genome sequence of the rumen methanogen Methanobrevibacter millerae SM9.</title>
        <authorList>
            <person name="Leahy S.C."/>
            <person name="Kelly W.J."/>
            <person name="Pacheco D.M."/>
            <person name="Li D."/>
            <person name="Altermann E."/>
            <person name="Attwood G.T."/>
        </authorList>
    </citation>
    <scope>NUCLEOTIDE SEQUENCE [LARGE SCALE GENOMIC DNA]</scope>
    <source>
        <strain evidence="2 3">SM9</strain>
    </source>
</reference>